<dbReference type="SUPFAM" id="SSF51569">
    <property type="entry name" value="Aldolase"/>
    <property type="match status" value="1"/>
</dbReference>
<keyword evidence="2 4" id="KW-0456">Lyase</keyword>
<reference evidence="6" key="1">
    <citation type="submission" date="2018-05" db="EMBL/GenBank/DDBJ databases">
        <title>Leptospira yasudae sp. nov. and Leptospira stimsonii sp. nov., two pathogenic species of the genus Leptospira isolated from environmental sources.</title>
        <authorList>
            <person name="Casanovas-Massana A."/>
            <person name="Hamond C."/>
            <person name="Santos L.A."/>
            <person name="Hacker K.P."/>
            <person name="Balassiano I."/>
            <person name="Medeiros M.A."/>
            <person name="Reis M.G."/>
            <person name="Ko A.I."/>
            <person name="Wunder E.A."/>
        </authorList>
    </citation>
    <scope>NUCLEOTIDE SEQUENCE [LARGE SCALE GENOMIC DNA]</scope>
    <source>
        <strain evidence="6">B21</strain>
    </source>
</reference>
<dbReference type="RefSeq" id="WP_118954472.1">
    <property type="nucleotide sequence ID" value="NZ_QHCR01000001.1"/>
</dbReference>
<comment type="function">
    <text evidence="4">Involved in the third step of the chorismate pathway, which leads to the biosynthesis of aromatic amino acids. Catalyzes the cis-dehydration of 3-dehydroquinate (DHQ) and introduces the first double bond of the aromatic ring to yield 3-dehydroshikimate.</text>
</comment>
<organism evidence="5 6">
    <name type="scientific">Leptospira yasudae</name>
    <dbReference type="NCBI Taxonomy" id="2202201"/>
    <lineage>
        <taxon>Bacteria</taxon>
        <taxon>Pseudomonadati</taxon>
        <taxon>Spirochaetota</taxon>
        <taxon>Spirochaetia</taxon>
        <taxon>Leptospirales</taxon>
        <taxon>Leptospiraceae</taxon>
        <taxon>Leptospira</taxon>
    </lineage>
</organism>
<comment type="pathway">
    <text evidence="4">Metabolic intermediate biosynthesis; chorismate biosynthesis; chorismate from D-erythrose 4-phosphate and phosphoenolpyruvate: step 3/7.</text>
</comment>
<feature type="binding site" evidence="4">
    <location>
        <position position="200"/>
    </location>
    <ligand>
        <name>3-dehydroquinate</name>
        <dbReference type="ChEBI" id="CHEBI:32364"/>
    </ligand>
</feature>
<sequence>MNPREFKIVLTVSENEFFSLKEHPACDWIEIRLDLFSSESIRTRLGEKIKALNAKCVFTYRQAGDTDQTTASKENELDFQNVINSIDPKEHYLDLELNRSNEVFGSHADRGFGLVRSVHKFNGILSEQELRDWVRKDPYLDGKRKYEGVLPLVYKFAVFPNSVSELTEFLTSFRSLANEYKNLNVFLTGICMGPMGIISRVFPDSFGSIFTYCCLTEPKAPGQVDLDSLLRLRNSK</sequence>
<proteinExistence type="inferred from homology"/>
<dbReference type="Gene3D" id="3.20.20.70">
    <property type="entry name" value="Aldolase class I"/>
    <property type="match status" value="1"/>
</dbReference>
<comment type="subunit">
    <text evidence="4">Homodimer.</text>
</comment>
<evidence type="ECO:0000256" key="2">
    <source>
        <dbReference type="ARBA" id="ARBA00023239"/>
    </source>
</evidence>
<dbReference type="InterPro" id="IPR050146">
    <property type="entry name" value="Type-I_3-dehydroquinase"/>
</dbReference>
<feature type="binding site" evidence="4">
    <location>
        <begin position="30"/>
        <end position="32"/>
    </location>
    <ligand>
        <name>3-dehydroquinate</name>
        <dbReference type="ChEBI" id="CHEBI:32364"/>
    </ligand>
</feature>
<feature type="active site" description="Proton donor/acceptor" evidence="4">
    <location>
        <position position="119"/>
    </location>
</feature>
<keyword evidence="6" id="KW-1185">Reference proteome</keyword>
<dbReference type="HAMAP" id="MF_00214">
    <property type="entry name" value="AroD"/>
    <property type="match status" value="1"/>
</dbReference>
<dbReference type="Proteomes" id="UP000285569">
    <property type="component" value="Unassembled WGS sequence"/>
</dbReference>
<evidence type="ECO:0000256" key="3">
    <source>
        <dbReference type="ARBA" id="ARBA00023270"/>
    </source>
</evidence>
<dbReference type="EC" id="4.2.1.10" evidence="4"/>
<dbReference type="InterPro" id="IPR001381">
    <property type="entry name" value="DHquinase_I"/>
</dbReference>
<feature type="binding site" evidence="4">
    <location>
        <position position="223"/>
    </location>
    <ligand>
        <name>3-dehydroquinate</name>
        <dbReference type="ChEBI" id="CHEBI:32364"/>
    </ligand>
</feature>
<keyword evidence="4" id="KW-0028">Amino-acid biosynthesis</keyword>
<dbReference type="InterPro" id="IPR013785">
    <property type="entry name" value="Aldolase_TIM"/>
</dbReference>
<comment type="catalytic activity">
    <reaction evidence="1 4">
        <text>3-dehydroquinate = 3-dehydroshikimate + H2O</text>
        <dbReference type="Rhea" id="RHEA:21096"/>
        <dbReference type="ChEBI" id="CHEBI:15377"/>
        <dbReference type="ChEBI" id="CHEBI:16630"/>
        <dbReference type="ChEBI" id="CHEBI:32364"/>
        <dbReference type="EC" id="4.2.1.10"/>
    </reaction>
</comment>
<dbReference type="EMBL" id="QHCR01000001">
    <property type="protein sequence ID" value="RHX82339.1"/>
    <property type="molecule type" value="Genomic_DNA"/>
</dbReference>
<accession>A0ABX9M924</accession>
<evidence type="ECO:0000256" key="4">
    <source>
        <dbReference type="HAMAP-Rule" id="MF_00214"/>
    </source>
</evidence>
<keyword evidence="4" id="KW-0057">Aromatic amino acid biosynthesis</keyword>
<evidence type="ECO:0000313" key="6">
    <source>
        <dbReference type="Proteomes" id="UP000285569"/>
    </source>
</evidence>
<dbReference type="CDD" id="cd00502">
    <property type="entry name" value="DHQase_I"/>
    <property type="match status" value="1"/>
</dbReference>
<comment type="similarity">
    <text evidence="4">Belongs to the type-I 3-dehydroquinase family.</text>
</comment>
<protein>
    <recommendedName>
        <fullName evidence="4">3-dehydroquinate dehydratase</fullName>
        <shortName evidence="4">3-dehydroquinase</shortName>
        <ecNumber evidence="4">4.2.1.10</ecNumber>
    </recommendedName>
    <alternativeName>
        <fullName evidence="4">Type I DHQase</fullName>
    </alternativeName>
    <alternativeName>
        <fullName evidence="4">Type I dehydroquinase</fullName>
        <shortName evidence="4">DHQ1</shortName>
    </alternativeName>
</protein>
<feature type="active site" description="Schiff-base intermediate with substrate" evidence="4">
    <location>
        <position position="155"/>
    </location>
</feature>
<comment type="caution">
    <text evidence="5">The sequence shown here is derived from an EMBL/GenBank/DDBJ whole genome shotgun (WGS) entry which is preliminary data.</text>
</comment>
<evidence type="ECO:0000313" key="5">
    <source>
        <dbReference type="EMBL" id="RHX82339.1"/>
    </source>
</evidence>
<comment type="caution">
    <text evidence="4">Lacks conserved residue(s) required for the propagation of feature annotation.</text>
</comment>
<evidence type="ECO:0000256" key="1">
    <source>
        <dbReference type="ARBA" id="ARBA00001864"/>
    </source>
</evidence>
<reference evidence="5 6" key="2">
    <citation type="journal article" date="2020" name="Int. J. Syst. Evol. Microbiol.">
        <title>Leptospira yasudae sp. nov. and Leptospira stimsonii sp. nov., two new species of the pathogenic group isolated from environmental sources.</title>
        <authorList>
            <person name="Casanovas-Massana A."/>
            <person name="Hamond C."/>
            <person name="Santos L.A."/>
            <person name="de Oliveira D."/>
            <person name="Hacker K.P."/>
            <person name="Balassiano I."/>
            <person name="Costa F."/>
            <person name="Medeiros M.A."/>
            <person name="Reis M.G."/>
            <person name="Ko A.I."/>
            <person name="Wunder E.A."/>
        </authorList>
    </citation>
    <scope>NUCLEOTIDE SEQUENCE [LARGE SCALE GENOMIC DNA]</scope>
    <source>
        <strain evidence="5 6">B21</strain>
    </source>
</reference>
<dbReference type="Pfam" id="PF01487">
    <property type="entry name" value="DHquinase_I"/>
    <property type="match status" value="1"/>
</dbReference>
<name>A0ABX9M924_9LEPT</name>
<gene>
    <name evidence="4" type="primary">aroD</name>
    <name evidence="5" type="ORF">DLM77_02495</name>
</gene>
<dbReference type="PANTHER" id="PTHR43699:SF1">
    <property type="entry name" value="3-DEHYDROQUINATE DEHYDRATASE"/>
    <property type="match status" value="1"/>
</dbReference>
<keyword evidence="3 4" id="KW-0704">Schiff base</keyword>
<dbReference type="PANTHER" id="PTHR43699">
    <property type="entry name" value="3-DEHYDROQUINATE DEHYDRATASE"/>
    <property type="match status" value="1"/>
</dbReference>
<feature type="binding site" evidence="4">
    <location>
        <position position="61"/>
    </location>
    <ligand>
        <name>3-dehydroquinate</name>
        <dbReference type="ChEBI" id="CHEBI:32364"/>
    </ligand>
</feature>